<accession>A0A7S2AP82</accession>
<gene>
    <name evidence="1" type="ORF">AAND1436_LOCUS5550</name>
</gene>
<proteinExistence type="predicted"/>
<dbReference type="InterPro" id="IPR011989">
    <property type="entry name" value="ARM-like"/>
</dbReference>
<evidence type="ECO:0000313" key="1">
    <source>
        <dbReference type="EMBL" id="CAD9373739.1"/>
    </source>
</evidence>
<dbReference type="InterPro" id="IPR016024">
    <property type="entry name" value="ARM-type_fold"/>
</dbReference>
<dbReference type="Gene3D" id="1.25.10.10">
    <property type="entry name" value="Leucine-rich Repeat Variant"/>
    <property type="match status" value="1"/>
</dbReference>
<dbReference type="SUPFAM" id="SSF48371">
    <property type="entry name" value="ARM repeat"/>
    <property type="match status" value="1"/>
</dbReference>
<organism evidence="1">
    <name type="scientific">Alexandrium andersonii</name>
    <dbReference type="NCBI Taxonomy" id="327968"/>
    <lineage>
        <taxon>Eukaryota</taxon>
        <taxon>Sar</taxon>
        <taxon>Alveolata</taxon>
        <taxon>Dinophyceae</taxon>
        <taxon>Gonyaulacales</taxon>
        <taxon>Pyrocystaceae</taxon>
        <taxon>Alexandrium</taxon>
    </lineage>
</organism>
<name>A0A7S2AP82_9DINO</name>
<reference evidence="1" key="1">
    <citation type="submission" date="2021-01" db="EMBL/GenBank/DDBJ databases">
        <authorList>
            <person name="Corre E."/>
            <person name="Pelletier E."/>
            <person name="Niang G."/>
            <person name="Scheremetjew M."/>
            <person name="Finn R."/>
            <person name="Kale V."/>
            <person name="Holt S."/>
            <person name="Cochrane G."/>
            <person name="Meng A."/>
            <person name="Brown T."/>
            <person name="Cohen L."/>
        </authorList>
    </citation>
    <scope>NUCLEOTIDE SEQUENCE</scope>
    <source>
        <strain evidence="1">CCMP2222</strain>
    </source>
</reference>
<dbReference type="EMBL" id="HBGQ01011346">
    <property type="protein sequence ID" value="CAD9373739.1"/>
    <property type="molecule type" value="Transcribed_RNA"/>
</dbReference>
<dbReference type="AlphaFoldDB" id="A0A7S2AP82"/>
<protein>
    <submittedName>
        <fullName evidence="1">Uncharacterized protein</fullName>
    </submittedName>
</protein>
<sequence length="106" mass="11541">MVPGVQENGLNALHNVNCGPLSYIHKVAHCDGIRLILEAMHHSVPSLQAKACHLLGQLGDRDDDVRRRIVEAGGIRAVELAKSSFSSSKEVQHEAKEALKILNDNV</sequence>